<dbReference type="GO" id="GO:0030246">
    <property type="term" value="F:carbohydrate binding"/>
    <property type="evidence" value="ECO:0007669"/>
    <property type="project" value="InterPro"/>
</dbReference>
<gene>
    <name evidence="4" type="ORF">FLL46_19845</name>
</gene>
<dbReference type="SUPFAM" id="SSF49344">
    <property type="entry name" value="CBD9-like"/>
    <property type="match status" value="1"/>
</dbReference>
<dbReference type="Pfam" id="PF19313">
    <property type="entry name" value="DUF5916"/>
    <property type="match status" value="1"/>
</dbReference>
<keyword evidence="5" id="KW-1185">Reference proteome</keyword>
<evidence type="ECO:0000259" key="3">
    <source>
        <dbReference type="Pfam" id="PF19313"/>
    </source>
</evidence>
<feature type="domain" description="Carbohydrate-binding" evidence="2">
    <location>
        <begin position="50"/>
        <end position="193"/>
    </location>
</feature>
<dbReference type="InterPro" id="IPR045670">
    <property type="entry name" value="DUF5916"/>
</dbReference>
<dbReference type="OrthoDB" id="9786766at2"/>
<dbReference type="Pfam" id="PF06452">
    <property type="entry name" value="CBM9_1"/>
    <property type="match status" value="1"/>
</dbReference>
<comment type="caution">
    <text evidence="4">The sequence shown here is derived from an EMBL/GenBank/DDBJ whole genome shotgun (WGS) entry which is preliminary data.</text>
</comment>
<evidence type="ECO:0000256" key="1">
    <source>
        <dbReference type="SAM" id="SignalP"/>
    </source>
</evidence>
<sequence length="760" mass="87793">MEMNKINQLTRYFILATCFFQSLIISAAETSVQRKKINYQLPHVAETINVDASLNESAWQQALKIELNYETDPGENTTPPVKTEVFLFENGDTLFVGFNAHDPDPSAIRDYLTDRDDVWSSDFVGIKFDTFGESRKAFQFFVNALGVQADATQEDFRGDDSNWDAIWDSAGRVTETGYIVEMAIPLRALRFPEKQGFQTWPMEILRFYPREFRHRIASSPVNRNIPCRVCQFDHLIGFSDIKPSKNLSFTPTLVVAQSDSREDAFSEWDEGDIDNEVGLDFRWGITQDIILNATFNPDFSQVEADSAQLDINNTFTIFLEEKRPFFLDGADYFNTLNRLVHTRDIIEPDFGLKVTGQNNGHSFGVFTADDKHTSFLVPGNQGSELVLLENAKSENQVLRYSYDLGNKNTIGVLVTNRDGDDYSNQVTSIDGKYWFDGNNSIQIQYMSSDSRYADVVIDEYDSVSVKNISDDAYSINFDHESRNWWAYASYNEFGKDFRADLGFLSRVNYDKSVIGLGYKWFPENNNTWWNKITLGGDWDVTYDNDNLKLEQESELNFRLFAALQSETGFGFGKRDRYYDGDEFDNTPGNYFDEQFIYFFSFLKPVEGLKIGSEFEWQDEVDVSNERLGESFRISPDVTWQFNRHWTSRLEYTILDFDVPDGDLFDAKVLNFRLTYQIDVRSLLRFTVQGLDIKRTPGLYLDDVDAREKSLNTQLLYSYKINPQTLFFAGYSDQGYQDDDLDSIKKTGRSLFMKFSYAWQL</sequence>
<evidence type="ECO:0000313" key="5">
    <source>
        <dbReference type="Proteomes" id="UP000315439"/>
    </source>
</evidence>
<feature type="signal peptide" evidence="1">
    <location>
        <begin position="1"/>
        <end position="27"/>
    </location>
</feature>
<dbReference type="GO" id="GO:0004553">
    <property type="term" value="F:hydrolase activity, hydrolyzing O-glycosyl compounds"/>
    <property type="evidence" value="ECO:0007669"/>
    <property type="project" value="InterPro"/>
</dbReference>
<dbReference type="Proteomes" id="UP000315439">
    <property type="component" value="Unassembled WGS sequence"/>
</dbReference>
<dbReference type="AlphaFoldDB" id="A0A545U7H6"/>
<feature type="domain" description="DUF5916" evidence="3">
    <location>
        <begin position="269"/>
        <end position="343"/>
    </location>
</feature>
<dbReference type="EMBL" id="VIKS01000012">
    <property type="protein sequence ID" value="TQV85420.1"/>
    <property type="molecule type" value="Genomic_DNA"/>
</dbReference>
<name>A0A545U7H6_9GAMM</name>
<dbReference type="Gene3D" id="2.60.40.1190">
    <property type="match status" value="1"/>
</dbReference>
<dbReference type="GO" id="GO:0016052">
    <property type="term" value="P:carbohydrate catabolic process"/>
    <property type="evidence" value="ECO:0007669"/>
    <property type="project" value="InterPro"/>
</dbReference>
<protein>
    <submittedName>
        <fullName evidence="4">Carbohydrate binding family 9 domain-containing protein</fullName>
    </submittedName>
</protein>
<organism evidence="4 5">
    <name type="scientific">Aliikangiella coralliicola</name>
    <dbReference type="NCBI Taxonomy" id="2592383"/>
    <lineage>
        <taxon>Bacteria</taxon>
        <taxon>Pseudomonadati</taxon>
        <taxon>Pseudomonadota</taxon>
        <taxon>Gammaproteobacteria</taxon>
        <taxon>Oceanospirillales</taxon>
        <taxon>Pleioneaceae</taxon>
        <taxon>Aliikangiella</taxon>
    </lineage>
</organism>
<proteinExistence type="predicted"/>
<keyword evidence="1" id="KW-0732">Signal</keyword>
<dbReference type="InterPro" id="IPR010502">
    <property type="entry name" value="Carb-bd_dom_fam9"/>
</dbReference>
<dbReference type="CDD" id="cd09618">
    <property type="entry name" value="CBM9_like_2"/>
    <property type="match status" value="1"/>
</dbReference>
<feature type="chain" id="PRO_5021921854" evidence="1">
    <location>
        <begin position="28"/>
        <end position="760"/>
    </location>
</feature>
<evidence type="ECO:0000259" key="2">
    <source>
        <dbReference type="Pfam" id="PF06452"/>
    </source>
</evidence>
<evidence type="ECO:0000313" key="4">
    <source>
        <dbReference type="EMBL" id="TQV85420.1"/>
    </source>
</evidence>
<accession>A0A545U7H6</accession>
<reference evidence="4 5" key="1">
    <citation type="submission" date="2019-07" db="EMBL/GenBank/DDBJ databases">
        <title>Draft genome for Aliikangiella sp. M105.</title>
        <authorList>
            <person name="Wang G."/>
        </authorList>
    </citation>
    <scope>NUCLEOTIDE SEQUENCE [LARGE SCALE GENOMIC DNA]</scope>
    <source>
        <strain evidence="4 5">M105</strain>
    </source>
</reference>